<evidence type="ECO:0000313" key="1">
    <source>
        <dbReference type="EMBL" id="JAI08573.1"/>
    </source>
</evidence>
<reference evidence="1" key="2">
    <citation type="journal article" date="2015" name="Fish Shellfish Immunol.">
        <title>Early steps in the European eel (Anguilla anguilla)-Vibrio vulnificus interaction in the gills: Role of the RtxA13 toxin.</title>
        <authorList>
            <person name="Callol A."/>
            <person name="Pajuelo D."/>
            <person name="Ebbesson L."/>
            <person name="Teles M."/>
            <person name="MacKenzie S."/>
            <person name="Amaro C."/>
        </authorList>
    </citation>
    <scope>NUCLEOTIDE SEQUENCE</scope>
</reference>
<accession>A0A0E9Y0Q2</accession>
<proteinExistence type="predicted"/>
<organism evidence="1">
    <name type="scientific">Anguilla anguilla</name>
    <name type="common">European freshwater eel</name>
    <name type="synonym">Muraena anguilla</name>
    <dbReference type="NCBI Taxonomy" id="7936"/>
    <lineage>
        <taxon>Eukaryota</taxon>
        <taxon>Metazoa</taxon>
        <taxon>Chordata</taxon>
        <taxon>Craniata</taxon>
        <taxon>Vertebrata</taxon>
        <taxon>Euteleostomi</taxon>
        <taxon>Actinopterygii</taxon>
        <taxon>Neopterygii</taxon>
        <taxon>Teleostei</taxon>
        <taxon>Anguilliformes</taxon>
        <taxon>Anguillidae</taxon>
        <taxon>Anguilla</taxon>
    </lineage>
</organism>
<name>A0A0E9Y0Q2_ANGAN</name>
<sequence length="13" mass="1586">MFKNMQPQTNLFS</sequence>
<reference evidence="1" key="1">
    <citation type="submission" date="2014-11" db="EMBL/GenBank/DDBJ databases">
        <authorList>
            <person name="Amaro Gonzalez C."/>
        </authorList>
    </citation>
    <scope>NUCLEOTIDE SEQUENCE</scope>
</reference>
<protein>
    <submittedName>
        <fullName evidence="1">Uncharacterized protein</fullName>
    </submittedName>
</protein>
<dbReference type="EMBL" id="GBXM01000005">
    <property type="protein sequence ID" value="JAI08573.1"/>
    <property type="molecule type" value="Transcribed_RNA"/>
</dbReference>